<reference evidence="4 5" key="1">
    <citation type="submission" date="2018-12" db="EMBL/GenBank/DDBJ databases">
        <authorList>
            <consortium name="Pathogen Informatics"/>
        </authorList>
    </citation>
    <scope>NUCLEOTIDE SEQUENCE [LARGE SCALE GENOMIC DNA]</scope>
    <source>
        <strain evidence="4 5">NCTC7102</strain>
    </source>
</reference>
<accession>A0A447JDH5</accession>
<dbReference type="GO" id="GO:0005524">
    <property type="term" value="F:ATP binding"/>
    <property type="evidence" value="ECO:0007669"/>
    <property type="project" value="UniProtKB-KW"/>
</dbReference>
<evidence type="ECO:0000259" key="3">
    <source>
        <dbReference type="PROSITE" id="PS50045"/>
    </source>
</evidence>
<feature type="domain" description="Sigma-54 factor interaction" evidence="3">
    <location>
        <begin position="1"/>
        <end position="83"/>
    </location>
</feature>
<dbReference type="Pfam" id="PF00158">
    <property type="entry name" value="Sigma54_activat"/>
    <property type="match status" value="1"/>
</dbReference>
<protein>
    <submittedName>
        <fullName evidence="4">Formate hydrogen-lyase transcriptional activator</fullName>
    </submittedName>
</protein>
<evidence type="ECO:0000256" key="2">
    <source>
        <dbReference type="ARBA" id="ARBA00022840"/>
    </source>
</evidence>
<proteinExistence type="predicted"/>
<keyword evidence="1" id="KW-0547">Nucleotide-binding</keyword>
<dbReference type="Proteomes" id="UP000281393">
    <property type="component" value="Chromosome"/>
</dbReference>
<dbReference type="GO" id="GO:0016829">
    <property type="term" value="F:lyase activity"/>
    <property type="evidence" value="ECO:0007669"/>
    <property type="project" value="UniProtKB-KW"/>
</dbReference>
<name>A0A447JDH5_SALET</name>
<dbReference type="GO" id="GO:0006355">
    <property type="term" value="P:regulation of DNA-templated transcription"/>
    <property type="evidence" value="ECO:0007669"/>
    <property type="project" value="InterPro"/>
</dbReference>
<dbReference type="EMBL" id="LR133909">
    <property type="protein sequence ID" value="VDY38935.1"/>
    <property type="molecule type" value="Genomic_DNA"/>
</dbReference>
<dbReference type="SUPFAM" id="SSF52540">
    <property type="entry name" value="P-loop containing nucleoside triphosphate hydrolases"/>
    <property type="match status" value="1"/>
</dbReference>
<dbReference type="Gene3D" id="3.40.50.300">
    <property type="entry name" value="P-loop containing nucleotide triphosphate hydrolases"/>
    <property type="match status" value="1"/>
</dbReference>
<dbReference type="AlphaFoldDB" id="A0A447JDH5"/>
<organism evidence="4 5">
    <name type="scientific">Salmonella enterica subsp. enterica serovar Daytona</name>
    <dbReference type="NCBI Taxonomy" id="1962639"/>
    <lineage>
        <taxon>Bacteria</taxon>
        <taxon>Pseudomonadati</taxon>
        <taxon>Pseudomonadota</taxon>
        <taxon>Gammaproteobacteria</taxon>
        <taxon>Enterobacterales</taxon>
        <taxon>Enterobacteriaceae</taxon>
        <taxon>Salmonella</taxon>
    </lineage>
</organism>
<gene>
    <name evidence="4" type="primary">fhlA_2</name>
    <name evidence="4" type="ORF">NCTC7102_01355</name>
</gene>
<keyword evidence="2" id="KW-0067">ATP-binding</keyword>
<evidence type="ECO:0000256" key="1">
    <source>
        <dbReference type="ARBA" id="ARBA00022741"/>
    </source>
</evidence>
<dbReference type="PROSITE" id="PS50045">
    <property type="entry name" value="SIGMA54_INTERACT_4"/>
    <property type="match status" value="1"/>
</dbReference>
<dbReference type="PANTHER" id="PTHR32071">
    <property type="entry name" value="TRANSCRIPTIONAL REGULATORY PROTEIN"/>
    <property type="match status" value="1"/>
</dbReference>
<dbReference type="InterPro" id="IPR002078">
    <property type="entry name" value="Sigma_54_int"/>
</dbReference>
<evidence type="ECO:0000313" key="4">
    <source>
        <dbReference type="EMBL" id="VDY38935.1"/>
    </source>
</evidence>
<evidence type="ECO:0000313" key="5">
    <source>
        <dbReference type="Proteomes" id="UP000281393"/>
    </source>
</evidence>
<dbReference type="PANTHER" id="PTHR32071:SF123">
    <property type="entry name" value="DNA-BINDING TRANSCRIPTIONAL ACTIVATOR HYFR-RELATED"/>
    <property type="match status" value="1"/>
</dbReference>
<sequence>MSAARLPAPARSGLAVSSWRIKSSLFLDEVGDMPLELQPKLLRVLQEQEFERLGSNKLIQTDVRLIAATNRDLKKNGRRSRIP</sequence>
<dbReference type="InterPro" id="IPR027417">
    <property type="entry name" value="P-loop_NTPase"/>
</dbReference>
<keyword evidence="4" id="KW-0456">Lyase</keyword>